<comment type="caution">
    <text evidence="2">The sequence shown here is derived from an EMBL/GenBank/DDBJ whole genome shotgun (WGS) entry which is preliminary data.</text>
</comment>
<feature type="domain" description="SH3b" evidence="1">
    <location>
        <begin position="21"/>
        <end position="69"/>
    </location>
</feature>
<keyword evidence="3" id="KW-1185">Reference proteome</keyword>
<evidence type="ECO:0000313" key="3">
    <source>
        <dbReference type="Proteomes" id="UP001168613"/>
    </source>
</evidence>
<dbReference type="Proteomes" id="UP001168613">
    <property type="component" value="Unassembled WGS sequence"/>
</dbReference>
<evidence type="ECO:0000313" key="2">
    <source>
        <dbReference type="EMBL" id="MDN4121268.1"/>
    </source>
</evidence>
<organism evidence="2 3">
    <name type="scientific">Alcaligenes endophyticus</name>
    <dbReference type="NCBI Taxonomy" id="1929088"/>
    <lineage>
        <taxon>Bacteria</taxon>
        <taxon>Pseudomonadati</taxon>
        <taxon>Pseudomonadota</taxon>
        <taxon>Betaproteobacteria</taxon>
        <taxon>Burkholderiales</taxon>
        <taxon>Alcaligenaceae</taxon>
        <taxon>Alcaligenes</taxon>
    </lineage>
</organism>
<evidence type="ECO:0000259" key="1">
    <source>
        <dbReference type="Pfam" id="PF08239"/>
    </source>
</evidence>
<accession>A0ABT8EIZ4</accession>
<sequence>MEPLPAKTEPAYEERYIGPKTLNIRSSPNGKIISSLKHGAKVIIYSEEGSWSKISGNDSPDLWVSNSHLCEYSDCSDQPKWKPAPPPPLRTITRSTPQYSSGCSCSSGNNCYGPRGGRYCITSGGNKRYR</sequence>
<proteinExistence type="predicted"/>
<reference evidence="2" key="1">
    <citation type="submission" date="2021-11" db="EMBL/GenBank/DDBJ databases">
        <title>Draft genome sequence of Alcaligenes endophyticus type strain CCUG 75668T.</title>
        <authorList>
            <person name="Salva-Serra F."/>
            <person name="Duran R.E."/>
            <person name="Seeger M."/>
            <person name="Moore E.R.B."/>
            <person name="Jaen-Luchoro D."/>
        </authorList>
    </citation>
    <scope>NUCLEOTIDE SEQUENCE</scope>
    <source>
        <strain evidence="2">CCUG 75668</strain>
    </source>
</reference>
<dbReference type="Gene3D" id="2.30.30.40">
    <property type="entry name" value="SH3 Domains"/>
    <property type="match status" value="1"/>
</dbReference>
<dbReference type="Pfam" id="PF08239">
    <property type="entry name" value="SH3_3"/>
    <property type="match status" value="1"/>
</dbReference>
<name>A0ABT8EIZ4_9BURK</name>
<dbReference type="InterPro" id="IPR003646">
    <property type="entry name" value="SH3-like_bac-type"/>
</dbReference>
<dbReference type="EMBL" id="JAJHNU010000001">
    <property type="protein sequence ID" value="MDN4121268.1"/>
    <property type="molecule type" value="Genomic_DNA"/>
</dbReference>
<gene>
    <name evidence="2" type="ORF">LMS43_08210</name>
</gene>
<protein>
    <submittedName>
        <fullName evidence="2">SH3 domain-containing protein</fullName>
    </submittedName>
</protein>